<proteinExistence type="predicted"/>
<feature type="domain" description="EAL" evidence="2">
    <location>
        <begin position="398"/>
        <end position="650"/>
    </location>
</feature>
<keyword evidence="1" id="KW-0812">Transmembrane</keyword>
<keyword evidence="1" id="KW-0472">Membrane</keyword>
<feature type="transmembrane region" description="Helical" evidence="1">
    <location>
        <begin position="20"/>
        <end position="41"/>
    </location>
</feature>
<dbReference type="Gene3D" id="3.30.70.270">
    <property type="match status" value="1"/>
</dbReference>
<dbReference type="Pfam" id="PF00990">
    <property type="entry name" value="GGDEF"/>
    <property type="match status" value="1"/>
</dbReference>
<dbReference type="PANTHER" id="PTHR33121:SF79">
    <property type="entry name" value="CYCLIC DI-GMP PHOSPHODIESTERASE PDED-RELATED"/>
    <property type="match status" value="1"/>
</dbReference>
<dbReference type="InterPro" id="IPR043128">
    <property type="entry name" value="Rev_trsase/Diguanyl_cyclase"/>
</dbReference>
<dbReference type="AlphaFoldDB" id="A0A9Q6N733"/>
<feature type="transmembrane region" description="Helical" evidence="1">
    <location>
        <begin position="86"/>
        <end position="109"/>
    </location>
</feature>
<accession>A0A9Q6N733</accession>
<dbReference type="Pfam" id="PF00563">
    <property type="entry name" value="EAL"/>
    <property type="match status" value="1"/>
</dbReference>
<evidence type="ECO:0000313" key="4">
    <source>
        <dbReference type="Proteomes" id="UP000248188"/>
    </source>
</evidence>
<dbReference type="Gene3D" id="3.20.20.450">
    <property type="entry name" value="EAL domain"/>
    <property type="match status" value="1"/>
</dbReference>
<comment type="caution">
    <text evidence="3">The sequence shown here is derived from an EMBL/GenBank/DDBJ whole genome shotgun (WGS) entry which is preliminary data.</text>
</comment>
<sequence length="665" mass="73244">MHSGMWELLSLDLALNASLQPIVLLQYVALVGIFSILLMLRQDAQRLIKSKKILLGLILGTSNAALIALASGFMQTPVKIFLSNDMLFLAGLLGGWWGGMTCLVLVALARYWIAGAAQFEEALFSFSLVALGGMLLHRWFETRDLSALSLKDMLLVILMRLGAAIVPMQIIDWIGTVSSSITAQLLSLRLSSTLLSLPMIILIFAMLRREARYQLAQQSLLQQALTDPTTQLPNRRALRDHLDQVLEQNKERRVPHTLIVIKISNLKDLVAIHGHDWTDQLLISLAQEFSSGASSHALQASAAHRAFMFSDLSLALVVPHRSIQQVEESALLATLQMTLQANLPSDGSLSPKLQFCVIDACAGDSANVTLRNISLALQDSRQPVRYLRQSLIEQAQSNERIRQQLLEWVRSNTPPLYYQPKFCLSQRTIIGAEALLRAQDDQGAAISPLLILEVIRHHDLQQAFEWATIEAVIRDARYYIDAGLKGPLAVNVSSSTLSDANFAVLLIQRLKEAGLPGARLTLELTESTLLQDTQQVAHNMLLLKDHGVGLSLDDFGTGYSALSILAKYPFSEVKIDHSMISLLHYERMRTAVSIAQESARLYQATLTAEGVETQEQIDILQSIGIRCAQGYIFSPAVPLAELIELDSDGPKKASLDQPVGSEGKA</sequence>
<dbReference type="InterPro" id="IPR001633">
    <property type="entry name" value="EAL_dom"/>
</dbReference>
<dbReference type="PROSITE" id="PS50883">
    <property type="entry name" value="EAL"/>
    <property type="match status" value="1"/>
</dbReference>
<feature type="transmembrane region" description="Helical" evidence="1">
    <location>
        <begin position="152"/>
        <end position="174"/>
    </location>
</feature>
<dbReference type="InterPro" id="IPR035919">
    <property type="entry name" value="EAL_sf"/>
</dbReference>
<dbReference type="SUPFAM" id="SSF141868">
    <property type="entry name" value="EAL domain-like"/>
    <property type="match status" value="1"/>
</dbReference>
<gene>
    <name evidence="3" type="ORF">DMX08_23145</name>
</gene>
<feature type="transmembrane region" description="Helical" evidence="1">
    <location>
        <begin position="121"/>
        <end position="140"/>
    </location>
</feature>
<organism evidence="3 4">
    <name type="scientific">Pseudomonas protegens</name>
    <dbReference type="NCBI Taxonomy" id="380021"/>
    <lineage>
        <taxon>Bacteria</taxon>
        <taxon>Pseudomonadati</taxon>
        <taxon>Pseudomonadota</taxon>
        <taxon>Gammaproteobacteria</taxon>
        <taxon>Pseudomonadales</taxon>
        <taxon>Pseudomonadaceae</taxon>
        <taxon>Pseudomonas</taxon>
    </lineage>
</organism>
<keyword evidence="1" id="KW-1133">Transmembrane helix</keyword>
<evidence type="ECO:0000313" key="3">
    <source>
        <dbReference type="EMBL" id="PYC32443.1"/>
    </source>
</evidence>
<dbReference type="SUPFAM" id="SSF55073">
    <property type="entry name" value="Nucleotide cyclase"/>
    <property type="match status" value="1"/>
</dbReference>
<dbReference type="GO" id="GO:0071111">
    <property type="term" value="F:cyclic-guanylate-specific phosphodiesterase activity"/>
    <property type="evidence" value="ECO:0007669"/>
    <property type="project" value="InterPro"/>
</dbReference>
<dbReference type="CDD" id="cd01948">
    <property type="entry name" value="EAL"/>
    <property type="match status" value="1"/>
</dbReference>
<dbReference type="EMBL" id="QJRN01000015">
    <property type="protein sequence ID" value="PYC32443.1"/>
    <property type="molecule type" value="Genomic_DNA"/>
</dbReference>
<feature type="transmembrane region" description="Helical" evidence="1">
    <location>
        <begin position="186"/>
        <end position="207"/>
    </location>
</feature>
<evidence type="ECO:0000259" key="2">
    <source>
        <dbReference type="PROSITE" id="PS50883"/>
    </source>
</evidence>
<protein>
    <recommendedName>
        <fullName evidence="2">EAL domain-containing protein</fullName>
    </recommendedName>
</protein>
<reference evidence="3 4" key="1">
    <citation type="submission" date="2018-06" db="EMBL/GenBank/DDBJ databases">
        <title>Pseudomonas diversity within urban Lake Michigan freshwaters.</title>
        <authorList>
            <person name="Batrich M."/>
            <person name="Hatzopoulos T."/>
            <person name="Putonti C."/>
        </authorList>
    </citation>
    <scope>NUCLEOTIDE SEQUENCE [LARGE SCALE GENOMIC DNA]</scope>
    <source>
        <strain evidence="3 4">MB-090624</strain>
    </source>
</reference>
<evidence type="ECO:0000256" key="1">
    <source>
        <dbReference type="SAM" id="Phobius"/>
    </source>
</evidence>
<dbReference type="InterPro" id="IPR029787">
    <property type="entry name" value="Nucleotide_cyclase"/>
</dbReference>
<name>A0A9Q6N733_9PSED</name>
<dbReference type="RefSeq" id="WP_110653044.1">
    <property type="nucleotide sequence ID" value="NZ_QJRN01000015.1"/>
</dbReference>
<dbReference type="PANTHER" id="PTHR33121">
    <property type="entry name" value="CYCLIC DI-GMP PHOSPHODIESTERASE PDEF"/>
    <property type="match status" value="1"/>
</dbReference>
<dbReference type="InterPro" id="IPR050706">
    <property type="entry name" value="Cyclic-di-GMP_PDE-like"/>
</dbReference>
<dbReference type="SMART" id="SM00267">
    <property type="entry name" value="GGDEF"/>
    <property type="match status" value="1"/>
</dbReference>
<dbReference type="SMART" id="SM00052">
    <property type="entry name" value="EAL"/>
    <property type="match status" value="1"/>
</dbReference>
<dbReference type="InterPro" id="IPR000160">
    <property type="entry name" value="GGDEF_dom"/>
</dbReference>
<dbReference type="Proteomes" id="UP000248188">
    <property type="component" value="Unassembled WGS sequence"/>
</dbReference>
<feature type="transmembrane region" description="Helical" evidence="1">
    <location>
        <begin position="53"/>
        <end position="74"/>
    </location>
</feature>